<keyword evidence="2" id="KW-0472">Membrane</keyword>
<dbReference type="PANTHER" id="PTHR33193">
    <property type="entry name" value="DOMAIN PROTEIN, PUTATIVE (DUF3511)-RELATED"/>
    <property type="match status" value="1"/>
</dbReference>
<feature type="transmembrane region" description="Helical" evidence="2">
    <location>
        <begin position="94"/>
        <end position="118"/>
    </location>
</feature>
<dbReference type="InterPro" id="IPR021899">
    <property type="entry name" value="DUF3511"/>
</dbReference>
<sequence>MMDGTYNRPSNFYYQTDRRLEIVSGKGNQVYAAGSVRSPDFPARTSTSSAKPWGGFSDPESKRKKRIAKYKVYTIEGRVKASFRNGIRWIKSKFLLLDFIRCCAAVDFTFLMLVLFLACKKEFDVCVVPNLQ</sequence>
<proteinExistence type="predicted"/>
<feature type="region of interest" description="Disordered" evidence="1">
    <location>
        <begin position="39"/>
        <end position="60"/>
    </location>
</feature>
<keyword evidence="4" id="KW-1185">Reference proteome</keyword>
<dbReference type="AlphaFoldDB" id="A0A5N6LH49"/>
<evidence type="ECO:0000313" key="4">
    <source>
        <dbReference type="Proteomes" id="UP000326396"/>
    </source>
</evidence>
<protein>
    <submittedName>
        <fullName evidence="3">Uncharacterized protein</fullName>
    </submittedName>
</protein>
<evidence type="ECO:0000256" key="1">
    <source>
        <dbReference type="SAM" id="MobiDB-lite"/>
    </source>
</evidence>
<keyword evidence="2" id="KW-1133">Transmembrane helix</keyword>
<evidence type="ECO:0000313" key="3">
    <source>
        <dbReference type="EMBL" id="KAD1514659.1"/>
    </source>
</evidence>
<dbReference type="Pfam" id="PF12023">
    <property type="entry name" value="DUF3511"/>
    <property type="match status" value="1"/>
</dbReference>
<reference evidence="3 4" key="1">
    <citation type="submission" date="2019-05" db="EMBL/GenBank/DDBJ databases">
        <title>Mikania micrantha, genome provides insights into the molecular mechanism of rapid growth.</title>
        <authorList>
            <person name="Liu B."/>
        </authorList>
    </citation>
    <scope>NUCLEOTIDE SEQUENCE [LARGE SCALE GENOMIC DNA]</scope>
    <source>
        <strain evidence="3">NLD-2019</strain>
        <tissue evidence="3">Leaf</tissue>
    </source>
</reference>
<evidence type="ECO:0000256" key="2">
    <source>
        <dbReference type="SAM" id="Phobius"/>
    </source>
</evidence>
<keyword evidence="2" id="KW-0812">Transmembrane</keyword>
<name>A0A5N6LH49_9ASTR</name>
<dbReference type="PANTHER" id="PTHR33193:SF13">
    <property type="entry name" value="EXPRESSED PROTEIN"/>
    <property type="match status" value="1"/>
</dbReference>
<dbReference type="OrthoDB" id="660385at2759"/>
<dbReference type="EMBL" id="SZYD01000711">
    <property type="protein sequence ID" value="KAD1514659.1"/>
    <property type="molecule type" value="Genomic_DNA"/>
</dbReference>
<gene>
    <name evidence="3" type="ORF">E3N88_42699</name>
</gene>
<comment type="caution">
    <text evidence="3">The sequence shown here is derived from an EMBL/GenBank/DDBJ whole genome shotgun (WGS) entry which is preliminary data.</text>
</comment>
<dbReference type="Proteomes" id="UP000326396">
    <property type="component" value="Unassembled WGS sequence"/>
</dbReference>
<accession>A0A5N6LH49</accession>
<organism evidence="3 4">
    <name type="scientific">Mikania micrantha</name>
    <name type="common">bitter vine</name>
    <dbReference type="NCBI Taxonomy" id="192012"/>
    <lineage>
        <taxon>Eukaryota</taxon>
        <taxon>Viridiplantae</taxon>
        <taxon>Streptophyta</taxon>
        <taxon>Embryophyta</taxon>
        <taxon>Tracheophyta</taxon>
        <taxon>Spermatophyta</taxon>
        <taxon>Magnoliopsida</taxon>
        <taxon>eudicotyledons</taxon>
        <taxon>Gunneridae</taxon>
        <taxon>Pentapetalae</taxon>
        <taxon>asterids</taxon>
        <taxon>campanulids</taxon>
        <taxon>Asterales</taxon>
        <taxon>Asteraceae</taxon>
        <taxon>Asteroideae</taxon>
        <taxon>Heliantheae alliance</taxon>
        <taxon>Eupatorieae</taxon>
        <taxon>Mikania</taxon>
    </lineage>
</organism>